<gene>
    <name evidence="3" type="ORF">BO71DRAFT_397020</name>
</gene>
<sequence length="158" mass="16742">MTLTYGSTPLSDHNSWALATTTLTTDSTVGAIDIVGWEIKYPVTATATGTATSTARSATVTATSTSTTLPSSIKDEASASGNGLTTAGVGAVGIIALLLAIYFLRQRQRLIMRSQQPVTAYQYYPPTQRNSRPTELPGFQGMPGDAWGSSPVEMETRY</sequence>
<dbReference type="Proteomes" id="UP000247810">
    <property type="component" value="Unassembled WGS sequence"/>
</dbReference>
<dbReference type="STRING" id="1448320.A0A319DGI6"/>
<feature type="compositionally biased region" description="Polar residues" evidence="1">
    <location>
        <begin position="124"/>
        <end position="133"/>
    </location>
</feature>
<dbReference type="AlphaFoldDB" id="A0A319DGI6"/>
<evidence type="ECO:0000313" key="3">
    <source>
        <dbReference type="EMBL" id="PYH96560.1"/>
    </source>
</evidence>
<evidence type="ECO:0000313" key="4">
    <source>
        <dbReference type="Proteomes" id="UP000247810"/>
    </source>
</evidence>
<evidence type="ECO:0000256" key="1">
    <source>
        <dbReference type="SAM" id="MobiDB-lite"/>
    </source>
</evidence>
<keyword evidence="2" id="KW-1133">Transmembrane helix</keyword>
<accession>A0A319DGI6</accession>
<dbReference type="OrthoDB" id="4497263at2759"/>
<name>A0A319DGI6_9EURO</name>
<feature type="transmembrane region" description="Helical" evidence="2">
    <location>
        <begin position="84"/>
        <end position="104"/>
    </location>
</feature>
<dbReference type="EMBL" id="KZ825836">
    <property type="protein sequence ID" value="PYH96560.1"/>
    <property type="molecule type" value="Genomic_DNA"/>
</dbReference>
<feature type="region of interest" description="Disordered" evidence="1">
    <location>
        <begin position="124"/>
        <end position="158"/>
    </location>
</feature>
<protein>
    <submittedName>
        <fullName evidence="3">Uncharacterized protein</fullName>
    </submittedName>
</protein>
<keyword evidence="2" id="KW-0812">Transmembrane</keyword>
<keyword evidence="4" id="KW-1185">Reference proteome</keyword>
<dbReference type="VEuPathDB" id="FungiDB:BO71DRAFT_397020"/>
<reference evidence="3 4" key="1">
    <citation type="submission" date="2018-02" db="EMBL/GenBank/DDBJ databases">
        <title>The genomes of Aspergillus section Nigri reveals drivers in fungal speciation.</title>
        <authorList>
            <consortium name="DOE Joint Genome Institute"/>
            <person name="Vesth T.C."/>
            <person name="Nybo J."/>
            <person name="Theobald S."/>
            <person name="Brandl J."/>
            <person name="Frisvad J.C."/>
            <person name="Nielsen K.F."/>
            <person name="Lyhne E.K."/>
            <person name="Kogle M.E."/>
            <person name="Kuo A."/>
            <person name="Riley R."/>
            <person name="Clum A."/>
            <person name="Nolan M."/>
            <person name="Lipzen A."/>
            <person name="Salamov A."/>
            <person name="Henrissat B."/>
            <person name="Wiebenga A."/>
            <person name="De vries R.P."/>
            <person name="Grigoriev I.V."/>
            <person name="Mortensen U.H."/>
            <person name="Andersen M.R."/>
            <person name="Baker S.E."/>
        </authorList>
    </citation>
    <scope>NUCLEOTIDE SEQUENCE [LARGE SCALE GENOMIC DNA]</scope>
    <source>
        <strain evidence="3 4">CBS 707.79</strain>
    </source>
</reference>
<keyword evidence="2" id="KW-0472">Membrane</keyword>
<evidence type="ECO:0000256" key="2">
    <source>
        <dbReference type="SAM" id="Phobius"/>
    </source>
</evidence>
<organism evidence="3 4">
    <name type="scientific">Aspergillus ellipticus CBS 707.79</name>
    <dbReference type="NCBI Taxonomy" id="1448320"/>
    <lineage>
        <taxon>Eukaryota</taxon>
        <taxon>Fungi</taxon>
        <taxon>Dikarya</taxon>
        <taxon>Ascomycota</taxon>
        <taxon>Pezizomycotina</taxon>
        <taxon>Eurotiomycetes</taxon>
        <taxon>Eurotiomycetidae</taxon>
        <taxon>Eurotiales</taxon>
        <taxon>Aspergillaceae</taxon>
        <taxon>Aspergillus</taxon>
        <taxon>Aspergillus subgen. Circumdati</taxon>
    </lineage>
</organism>
<proteinExistence type="predicted"/>